<name>A0A3Q3IV68_MONAL</name>
<sequence length="80" mass="9039">PEVRLLTVCSTTDNSSFQSPRWTVEVENLLAFQVAGTGIDKSPETGSVKKLQHRNNTFYYYSRKRECWGCDAAEVKADAH</sequence>
<dbReference type="Ensembl" id="ENSMALT00000004729.1">
    <property type="protein sequence ID" value="ENSMALP00000004621.1"/>
    <property type="gene ID" value="ENSMALG00000003360.1"/>
</dbReference>
<evidence type="ECO:0000313" key="3">
    <source>
        <dbReference type="Ensembl" id="ENSMALP00000004621.1"/>
    </source>
</evidence>
<dbReference type="GO" id="GO:0005634">
    <property type="term" value="C:nucleus"/>
    <property type="evidence" value="ECO:0007669"/>
    <property type="project" value="InterPro"/>
</dbReference>
<dbReference type="Proteomes" id="UP000261600">
    <property type="component" value="Unplaced"/>
</dbReference>
<organism evidence="3 4">
    <name type="scientific">Monopterus albus</name>
    <name type="common">Swamp eel</name>
    <dbReference type="NCBI Taxonomy" id="43700"/>
    <lineage>
        <taxon>Eukaryota</taxon>
        <taxon>Metazoa</taxon>
        <taxon>Chordata</taxon>
        <taxon>Craniata</taxon>
        <taxon>Vertebrata</taxon>
        <taxon>Euteleostomi</taxon>
        <taxon>Actinopterygii</taxon>
        <taxon>Neopterygii</taxon>
        <taxon>Teleostei</taxon>
        <taxon>Neoteleostei</taxon>
        <taxon>Acanthomorphata</taxon>
        <taxon>Anabantaria</taxon>
        <taxon>Synbranchiformes</taxon>
        <taxon>Synbranchidae</taxon>
        <taxon>Monopterus</taxon>
    </lineage>
</organism>
<comment type="function">
    <text evidence="1">Essential for spermiogenesis.</text>
</comment>
<dbReference type="Pfam" id="PF15163">
    <property type="entry name" value="Meiosis_expr"/>
    <property type="match status" value="1"/>
</dbReference>
<reference evidence="3" key="2">
    <citation type="submission" date="2025-09" db="UniProtKB">
        <authorList>
            <consortium name="Ensembl"/>
        </authorList>
    </citation>
    <scope>IDENTIFICATION</scope>
</reference>
<evidence type="ECO:0000313" key="4">
    <source>
        <dbReference type="Proteomes" id="UP000261600"/>
    </source>
</evidence>
<evidence type="ECO:0000256" key="1">
    <source>
        <dbReference type="ARBA" id="ARBA00003351"/>
    </source>
</evidence>
<proteinExistence type="inferred from homology"/>
<accession>A0A3Q3IV68</accession>
<dbReference type="PANTHER" id="PTHR17008:SF1">
    <property type="entry name" value="MEIOSIS EXPRESSED GENE 1 PROTEIN HOMOLOG"/>
    <property type="match status" value="1"/>
</dbReference>
<dbReference type="AlphaFoldDB" id="A0A3Q3IV68"/>
<protein>
    <submittedName>
        <fullName evidence="3">Uncharacterized protein</fullName>
    </submittedName>
</protein>
<dbReference type="InterPro" id="IPR020186">
    <property type="entry name" value="Meiosis-expressed_gene_1"/>
</dbReference>
<comment type="similarity">
    <text evidence="2">Belongs to the MEIG1 family.</text>
</comment>
<evidence type="ECO:0000256" key="2">
    <source>
        <dbReference type="ARBA" id="ARBA00008514"/>
    </source>
</evidence>
<dbReference type="PANTHER" id="PTHR17008">
    <property type="entry name" value="MEIOSIS-EXPRESSED GENE 1 PROTEIN"/>
    <property type="match status" value="1"/>
</dbReference>
<reference evidence="3" key="1">
    <citation type="submission" date="2025-08" db="UniProtKB">
        <authorList>
            <consortium name="Ensembl"/>
        </authorList>
    </citation>
    <scope>IDENTIFICATION</scope>
</reference>
<keyword evidence="4" id="KW-1185">Reference proteome</keyword>
<dbReference type="STRING" id="43700.ENSMALP00000004621"/>